<comment type="subunit">
    <text evidence="9">Homodimer.</text>
</comment>
<organism evidence="12 13">
    <name type="scientific">Microlunatus sagamiharensis</name>
    <dbReference type="NCBI Taxonomy" id="546874"/>
    <lineage>
        <taxon>Bacteria</taxon>
        <taxon>Bacillati</taxon>
        <taxon>Actinomycetota</taxon>
        <taxon>Actinomycetes</taxon>
        <taxon>Propionibacteriales</taxon>
        <taxon>Propionibacteriaceae</taxon>
        <taxon>Microlunatus</taxon>
    </lineage>
</organism>
<dbReference type="InterPro" id="IPR004655">
    <property type="entry name" value="FabH"/>
</dbReference>
<feature type="domain" description="Beta-ketoacyl-[acyl-carrier-protein] synthase III N-terminal" evidence="11">
    <location>
        <begin position="115"/>
        <end position="192"/>
    </location>
</feature>
<dbReference type="Gene3D" id="3.40.47.10">
    <property type="match status" value="2"/>
</dbReference>
<keyword evidence="13" id="KW-1185">Reference proteome</keyword>
<evidence type="ECO:0000256" key="3">
    <source>
        <dbReference type="ARBA" id="ARBA00022679"/>
    </source>
</evidence>
<dbReference type="Pfam" id="PF08541">
    <property type="entry name" value="ACP_syn_III_C"/>
    <property type="match status" value="1"/>
</dbReference>
<dbReference type="STRING" id="546874.SAMN04488544_1992"/>
<dbReference type="EMBL" id="LT629799">
    <property type="protein sequence ID" value="SDU92073.1"/>
    <property type="molecule type" value="Genomic_DNA"/>
</dbReference>
<dbReference type="GO" id="GO:0005737">
    <property type="term" value="C:cytoplasm"/>
    <property type="evidence" value="ECO:0007669"/>
    <property type="project" value="UniProtKB-SubCell"/>
</dbReference>
<evidence type="ECO:0000313" key="13">
    <source>
        <dbReference type="Proteomes" id="UP000198825"/>
    </source>
</evidence>
<comment type="function">
    <text evidence="9">Catalyzes the condensation reaction of fatty acid synthesis by the addition to an acyl acceptor of two carbons from malonyl-ACP. Catalyzes the first condensation reaction which initiates fatty acid synthesis and may therefore play a role in governing the total rate of fatty acid production. Possesses both acetoacetyl-ACP synthase and acetyl transacylase activities. Its substrate specificity determines the biosynthesis of branched-chain and/or straight-chain of fatty acids.</text>
</comment>
<reference evidence="13" key="1">
    <citation type="submission" date="2016-10" db="EMBL/GenBank/DDBJ databases">
        <authorList>
            <person name="Varghese N."/>
            <person name="Submissions S."/>
        </authorList>
    </citation>
    <scope>NUCLEOTIDE SEQUENCE [LARGE SCALE GENOMIC DNA]</scope>
    <source>
        <strain evidence="13">DSM 21743</strain>
    </source>
</reference>
<dbReference type="GO" id="GO:0004315">
    <property type="term" value="F:3-oxoacyl-[acyl-carrier-protein] synthase activity"/>
    <property type="evidence" value="ECO:0007669"/>
    <property type="project" value="InterPro"/>
</dbReference>
<comment type="catalytic activity">
    <reaction evidence="9">
        <text>malonyl-[ACP] + acetyl-CoA + H(+) = 3-oxobutanoyl-[ACP] + CO2 + CoA</text>
        <dbReference type="Rhea" id="RHEA:12080"/>
        <dbReference type="Rhea" id="RHEA-COMP:9623"/>
        <dbReference type="Rhea" id="RHEA-COMP:9625"/>
        <dbReference type="ChEBI" id="CHEBI:15378"/>
        <dbReference type="ChEBI" id="CHEBI:16526"/>
        <dbReference type="ChEBI" id="CHEBI:57287"/>
        <dbReference type="ChEBI" id="CHEBI:57288"/>
        <dbReference type="ChEBI" id="CHEBI:78449"/>
        <dbReference type="ChEBI" id="CHEBI:78450"/>
        <dbReference type="EC" id="2.3.1.180"/>
    </reaction>
</comment>
<dbReference type="InterPro" id="IPR013747">
    <property type="entry name" value="ACP_syn_III_C"/>
</dbReference>
<proteinExistence type="inferred from homology"/>
<evidence type="ECO:0000256" key="1">
    <source>
        <dbReference type="ARBA" id="ARBA00008642"/>
    </source>
</evidence>
<comment type="subcellular location">
    <subcellularLocation>
        <location evidence="9">Cytoplasm</location>
    </subcellularLocation>
</comment>
<keyword evidence="9" id="KW-0963">Cytoplasm</keyword>
<dbReference type="OrthoDB" id="9815506at2"/>
<gene>
    <name evidence="9" type="primary">fabH</name>
    <name evidence="12" type="ORF">SAMN04488544_1992</name>
</gene>
<dbReference type="Pfam" id="PF08545">
    <property type="entry name" value="ACP_syn_III"/>
    <property type="match status" value="1"/>
</dbReference>
<keyword evidence="7 9" id="KW-0511">Multifunctional enzyme</keyword>
<evidence type="ECO:0000259" key="11">
    <source>
        <dbReference type="Pfam" id="PF08545"/>
    </source>
</evidence>
<feature type="active site" evidence="9">
    <location>
        <position position="311"/>
    </location>
</feature>
<dbReference type="InterPro" id="IPR013751">
    <property type="entry name" value="ACP_syn_III_N"/>
</dbReference>
<dbReference type="NCBIfam" id="NF006829">
    <property type="entry name" value="PRK09352.1"/>
    <property type="match status" value="1"/>
</dbReference>
<keyword evidence="4 9" id="KW-0276">Fatty acid metabolism</keyword>
<dbReference type="SUPFAM" id="SSF53901">
    <property type="entry name" value="Thiolase-like"/>
    <property type="match status" value="1"/>
</dbReference>
<evidence type="ECO:0000313" key="12">
    <source>
        <dbReference type="EMBL" id="SDU92073.1"/>
    </source>
</evidence>
<feature type="region of interest" description="ACP-binding" evidence="9">
    <location>
        <begin position="281"/>
        <end position="285"/>
    </location>
</feature>
<name>A0A1H2MFR4_9ACTN</name>
<evidence type="ECO:0000256" key="9">
    <source>
        <dbReference type="HAMAP-Rule" id="MF_01815"/>
    </source>
</evidence>
<keyword evidence="3 9" id="KW-0808">Transferase</keyword>
<keyword evidence="5 9" id="KW-0443">Lipid metabolism</keyword>
<dbReference type="UniPathway" id="UPA00094"/>
<evidence type="ECO:0000259" key="10">
    <source>
        <dbReference type="Pfam" id="PF08541"/>
    </source>
</evidence>
<dbReference type="EC" id="2.3.1.180" evidence="9"/>
<evidence type="ECO:0000256" key="8">
    <source>
        <dbReference type="ARBA" id="ARBA00023315"/>
    </source>
</evidence>
<accession>A0A1H2MFR4</accession>
<evidence type="ECO:0000256" key="7">
    <source>
        <dbReference type="ARBA" id="ARBA00023268"/>
    </source>
</evidence>
<dbReference type="Proteomes" id="UP000198825">
    <property type="component" value="Chromosome I"/>
</dbReference>
<evidence type="ECO:0000256" key="4">
    <source>
        <dbReference type="ARBA" id="ARBA00022832"/>
    </source>
</evidence>
<keyword evidence="8 9" id="KW-0012">Acyltransferase</keyword>
<feature type="active site" evidence="9">
    <location>
        <position position="280"/>
    </location>
</feature>
<evidence type="ECO:0000256" key="6">
    <source>
        <dbReference type="ARBA" id="ARBA00023160"/>
    </source>
</evidence>
<feature type="active site" evidence="9">
    <location>
        <position position="121"/>
    </location>
</feature>
<feature type="domain" description="Beta-ketoacyl-[acyl-carrier-protein] synthase III C-terminal" evidence="10">
    <location>
        <begin position="264"/>
        <end position="353"/>
    </location>
</feature>
<dbReference type="PANTHER" id="PTHR43091:SF1">
    <property type="entry name" value="BETA-KETOACYL-[ACYL-CARRIER-PROTEIN] SYNTHASE III, CHLOROPLASTIC"/>
    <property type="match status" value="1"/>
</dbReference>
<dbReference type="NCBIfam" id="TIGR00747">
    <property type="entry name" value="fabH"/>
    <property type="match status" value="1"/>
</dbReference>
<comment type="domain">
    <text evidence="9">The last Arg residue of the ACP-binding site is essential for the weak association between ACP/AcpP and FabH.</text>
</comment>
<dbReference type="InterPro" id="IPR016039">
    <property type="entry name" value="Thiolase-like"/>
</dbReference>
<comment type="pathway">
    <text evidence="9">Lipid metabolism; fatty acid biosynthesis.</text>
</comment>
<dbReference type="GO" id="GO:0006633">
    <property type="term" value="P:fatty acid biosynthetic process"/>
    <property type="evidence" value="ECO:0007669"/>
    <property type="project" value="UniProtKB-UniRule"/>
</dbReference>
<dbReference type="PANTHER" id="PTHR43091">
    <property type="entry name" value="3-OXOACYL-[ACYL-CARRIER-PROTEIN] SYNTHASE"/>
    <property type="match status" value="1"/>
</dbReference>
<comment type="similarity">
    <text evidence="1 9">Belongs to the thiolase-like superfamily. FabH family.</text>
</comment>
<dbReference type="GO" id="GO:0033818">
    <property type="term" value="F:beta-ketoacyl-acyl-carrier-protein synthase III activity"/>
    <property type="evidence" value="ECO:0007669"/>
    <property type="project" value="UniProtKB-UniRule"/>
</dbReference>
<evidence type="ECO:0000256" key="2">
    <source>
        <dbReference type="ARBA" id="ARBA00022516"/>
    </source>
</evidence>
<keyword evidence="2 9" id="KW-0444">Lipid biosynthesis</keyword>
<protein>
    <recommendedName>
        <fullName evidence="9">Beta-ketoacyl-[acyl-carrier-protein] synthase III</fullName>
        <shortName evidence="9">Beta-ketoacyl-ACP synthase III</shortName>
        <shortName evidence="9">KAS III</shortName>
        <ecNumber evidence="9">2.3.1.180</ecNumber>
    </recommendedName>
    <alternativeName>
        <fullName evidence="9">3-oxoacyl-[acyl-carrier-protein] synthase 3</fullName>
    </alternativeName>
    <alternativeName>
        <fullName evidence="9">3-oxoacyl-[acyl-carrier-protein] synthase III</fullName>
    </alternativeName>
</protein>
<dbReference type="CDD" id="cd00830">
    <property type="entry name" value="KAS_III"/>
    <property type="match status" value="1"/>
</dbReference>
<keyword evidence="6 9" id="KW-0275">Fatty acid biosynthesis</keyword>
<dbReference type="AlphaFoldDB" id="A0A1H2MFR4"/>
<dbReference type="HAMAP" id="MF_01815">
    <property type="entry name" value="FabH"/>
    <property type="match status" value="1"/>
</dbReference>
<evidence type="ECO:0000256" key="5">
    <source>
        <dbReference type="ARBA" id="ARBA00023098"/>
    </source>
</evidence>
<sequence>MALKTSTGAQFAKIMGVGGYRPRRVVDNAEIVTYIDSSDEWIRTRSGIVERRWASEDETIQMMSVSAARKAIERAGIEPGQVDTVIVSTVTHLSQTPAIATTIANELGAKGAAAFDISAACAGFCYMVAMADALVRAGSSKYVVIIGVERLTDLTDIHDRSTAFIFADGAGAAVIGPSDVPAIGPVVWGSDGDQADLITQTQPWDTAIPRHERGGHDPVAQAAAAADGVDDPQATATWPVLRMNGNPVFKWASYAMAKTAAEAMDAAGVQPDELEVFIPHQANNRITDAMFRALKLPEGVVIARDIINHGNTSAASVPLAMETLLESGEAKPGQTALIIGFGAGLVYAGQVITLP</sequence>